<dbReference type="PANTHER" id="PTHR43303">
    <property type="entry name" value="NADPH DEHYDROGENASE C23G7.10C-RELATED"/>
    <property type="match status" value="1"/>
</dbReference>
<dbReference type="GO" id="GO:0003959">
    <property type="term" value="F:NADPH dehydrogenase activity"/>
    <property type="evidence" value="ECO:0007669"/>
    <property type="project" value="InterPro"/>
</dbReference>
<proteinExistence type="predicted"/>
<dbReference type="AlphaFoldDB" id="A0A161PRK2"/>
<keyword evidence="5" id="KW-0560">Oxidoreductase</keyword>
<evidence type="ECO:0000256" key="2">
    <source>
        <dbReference type="ARBA" id="ARBA00022630"/>
    </source>
</evidence>
<evidence type="ECO:0000256" key="4">
    <source>
        <dbReference type="ARBA" id="ARBA00022857"/>
    </source>
</evidence>
<dbReference type="Proteomes" id="UP000075816">
    <property type="component" value="Unassembled WGS sequence"/>
</dbReference>
<evidence type="ECO:0000256" key="1">
    <source>
        <dbReference type="ARBA" id="ARBA00001917"/>
    </source>
</evidence>
<comment type="caution">
    <text evidence="7">The sequence shown here is derived from an EMBL/GenBank/DDBJ whole genome shotgun (WGS) entry which is preliminary data.</text>
</comment>
<keyword evidence="2" id="KW-0285">Flavoprotein</keyword>
<evidence type="ECO:0000313" key="8">
    <source>
        <dbReference type="Proteomes" id="UP000075816"/>
    </source>
</evidence>
<dbReference type="InterPro" id="IPR001155">
    <property type="entry name" value="OxRdtase_FMN_N"/>
</dbReference>
<feature type="domain" description="NADH:flavin oxidoreductase/NADH oxidase N-terminal" evidence="6">
    <location>
        <begin position="113"/>
        <end position="307"/>
    </location>
</feature>
<accession>A0A161PRK2</accession>
<dbReference type="KEGG" id="fnf:BSQ88_02645"/>
<dbReference type="Gene3D" id="3.20.20.70">
    <property type="entry name" value="Aldolase class I"/>
    <property type="match status" value="1"/>
</dbReference>
<dbReference type="EMBL" id="LVEA01000031">
    <property type="protein sequence ID" value="KYL04534.1"/>
    <property type="molecule type" value="Genomic_DNA"/>
</dbReference>
<dbReference type="PANTHER" id="PTHR43303:SF4">
    <property type="entry name" value="NADPH DEHYDROGENASE C23G7.10C-RELATED"/>
    <property type="match status" value="1"/>
</dbReference>
<keyword evidence="3" id="KW-0288">FMN</keyword>
<sequence length="318" mass="36763">MKTIFTPYQIKGISFKNRIVLPPLVRFSLLGTDGRVNQNLLDWYERIAKTEVGLIIVEATAVEEAGKLRENQLGIWSDDMIEGLSKIVKICHQYETPVLIQLHHAGFKEKISEVSKERLDEILDFFVKAFHRAKKAGFDGIEMHGAHGYLLSQLSSSVWNHRQDCYGNRFYFVKSLIEKTRELFDDRFLLSYRMSGNDPEVEDGIEMAKFLEQMGLDLLHVSNGVPKEVKQAVKISNYPSDFPFHWITFLGTEIKKAVSIPVIAVYGIKTEKQASRLLEEFDVDFVAVGRAMIFYPNWMKKCRKDFEKRMRQKKNENG</sequence>
<name>A0A161PRK2_9FUSO</name>
<dbReference type="SUPFAM" id="SSF51395">
    <property type="entry name" value="FMN-linked oxidoreductases"/>
    <property type="match status" value="1"/>
</dbReference>
<dbReference type="eggNOG" id="COG1902">
    <property type="taxonomic scope" value="Bacteria"/>
</dbReference>
<evidence type="ECO:0000313" key="7">
    <source>
        <dbReference type="EMBL" id="KYL04534.1"/>
    </source>
</evidence>
<dbReference type="Pfam" id="PF00724">
    <property type="entry name" value="Oxidored_FMN"/>
    <property type="match status" value="2"/>
</dbReference>
<protein>
    <submittedName>
        <fullName evidence="7">NADH oxidase</fullName>
    </submittedName>
</protein>
<gene>
    <name evidence="7" type="ORF">A2J07_04290</name>
</gene>
<evidence type="ECO:0000259" key="6">
    <source>
        <dbReference type="Pfam" id="PF00724"/>
    </source>
</evidence>
<dbReference type="CDD" id="cd02803">
    <property type="entry name" value="OYE_like_FMN_family"/>
    <property type="match status" value="1"/>
</dbReference>
<feature type="domain" description="NADH:flavin oxidoreductase/NADH oxidase N-terminal" evidence="6">
    <location>
        <begin position="4"/>
        <end position="110"/>
    </location>
</feature>
<dbReference type="InterPro" id="IPR013785">
    <property type="entry name" value="Aldolase_TIM"/>
</dbReference>
<dbReference type="InterPro" id="IPR044152">
    <property type="entry name" value="YqjM-like"/>
</dbReference>
<dbReference type="RefSeq" id="WP_005957220.1">
    <property type="nucleotide sequence ID" value="NZ_CAXOUE010000038.1"/>
</dbReference>
<evidence type="ECO:0000256" key="3">
    <source>
        <dbReference type="ARBA" id="ARBA00022643"/>
    </source>
</evidence>
<dbReference type="GO" id="GO:0050661">
    <property type="term" value="F:NADP binding"/>
    <property type="evidence" value="ECO:0007669"/>
    <property type="project" value="InterPro"/>
</dbReference>
<dbReference type="GO" id="GO:0010181">
    <property type="term" value="F:FMN binding"/>
    <property type="evidence" value="ECO:0007669"/>
    <property type="project" value="InterPro"/>
</dbReference>
<comment type="cofactor">
    <cofactor evidence="1">
        <name>FMN</name>
        <dbReference type="ChEBI" id="CHEBI:58210"/>
    </cofactor>
</comment>
<reference evidence="7 8" key="1">
    <citation type="submission" date="2016-03" db="EMBL/GenBank/DDBJ databases">
        <title>Comparative genomics of human isolates of Fusobacterium necrophorum.</title>
        <authorList>
            <person name="Jensen A."/>
            <person name="Bank S."/>
            <person name="Andersen P.S."/>
            <person name="Kristensen L.H."/>
            <person name="Prag J."/>
        </authorList>
    </citation>
    <scope>NUCLEOTIDE SEQUENCE [LARGE SCALE GENOMIC DNA]</scope>
    <source>
        <strain evidence="7 8">LS_1264</strain>
    </source>
</reference>
<keyword evidence="4" id="KW-0521">NADP</keyword>
<organism evidence="7 8">
    <name type="scientific">Fusobacterium necrophorum subsp. funduliforme</name>
    <dbReference type="NCBI Taxonomy" id="143387"/>
    <lineage>
        <taxon>Bacteria</taxon>
        <taxon>Fusobacteriati</taxon>
        <taxon>Fusobacteriota</taxon>
        <taxon>Fusobacteriia</taxon>
        <taxon>Fusobacteriales</taxon>
        <taxon>Fusobacteriaceae</taxon>
        <taxon>Fusobacterium</taxon>
    </lineage>
</organism>
<evidence type="ECO:0000256" key="5">
    <source>
        <dbReference type="ARBA" id="ARBA00023002"/>
    </source>
</evidence>